<proteinExistence type="predicted"/>
<organism evidence="3 4">
    <name type="scientific">Hansschlegelia quercus</name>
    <dbReference type="NCBI Taxonomy" id="2528245"/>
    <lineage>
        <taxon>Bacteria</taxon>
        <taxon>Pseudomonadati</taxon>
        <taxon>Pseudomonadota</taxon>
        <taxon>Alphaproteobacteria</taxon>
        <taxon>Hyphomicrobiales</taxon>
        <taxon>Methylopilaceae</taxon>
        <taxon>Hansschlegelia</taxon>
    </lineage>
</organism>
<accession>A0A4Q9GRA9</accession>
<reference evidence="3 4" key="1">
    <citation type="submission" date="2019-02" db="EMBL/GenBank/DDBJ databases">
        <title>Hansschlegelia quercus sp. nov., a novel methylotrophic bacterium from buds of oak (Quercus robur L.).</title>
        <authorList>
            <person name="Agafonova N.V."/>
            <person name="Kaparullina E.N."/>
            <person name="Grouzdev D.S."/>
            <person name="Doronina N.V."/>
        </authorList>
    </citation>
    <scope>NUCLEOTIDE SEQUENCE [LARGE SCALE GENOMIC DNA]</scope>
    <source>
        <strain evidence="3 4">Dub</strain>
    </source>
</reference>
<protein>
    <recommendedName>
        <fullName evidence="2">Methyl-accepting transducer domain-containing protein</fullName>
    </recommendedName>
</protein>
<dbReference type="AlphaFoldDB" id="A0A4Q9GRA9"/>
<gene>
    <name evidence="3" type="ORF">EYR15_01905</name>
</gene>
<dbReference type="Pfam" id="PF00015">
    <property type="entry name" value="MCPsignal"/>
    <property type="match status" value="1"/>
</dbReference>
<dbReference type="Proteomes" id="UP000291613">
    <property type="component" value="Unassembled WGS sequence"/>
</dbReference>
<evidence type="ECO:0000313" key="4">
    <source>
        <dbReference type="Proteomes" id="UP000291613"/>
    </source>
</evidence>
<dbReference type="SUPFAM" id="SSF58104">
    <property type="entry name" value="Methyl-accepting chemotaxis protein (MCP) signaling domain"/>
    <property type="match status" value="1"/>
</dbReference>
<dbReference type="Gene3D" id="1.10.287.950">
    <property type="entry name" value="Methyl-accepting chemotaxis protein"/>
    <property type="match status" value="1"/>
</dbReference>
<keyword evidence="4" id="KW-1185">Reference proteome</keyword>
<feature type="domain" description="Methyl-accepting transducer" evidence="2">
    <location>
        <begin position="1"/>
        <end position="70"/>
    </location>
</feature>
<evidence type="ECO:0000256" key="1">
    <source>
        <dbReference type="PROSITE-ProRule" id="PRU00284"/>
    </source>
</evidence>
<dbReference type="PROSITE" id="PS50111">
    <property type="entry name" value="CHEMOTAXIS_TRANSDUC_2"/>
    <property type="match status" value="1"/>
</dbReference>
<evidence type="ECO:0000313" key="3">
    <source>
        <dbReference type="EMBL" id="TBN55334.1"/>
    </source>
</evidence>
<evidence type="ECO:0000259" key="2">
    <source>
        <dbReference type="PROSITE" id="PS50111"/>
    </source>
</evidence>
<dbReference type="OrthoDB" id="7345156at2"/>
<name>A0A4Q9GRA9_9HYPH</name>
<dbReference type="GO" id="GO:0007165">
    <property type="term" value="P:signal transduction"/>
    <property type="evidence" value="ECO:0007669"/>
    <property type="project" value="UniProtKB-KW"/>
</dbReference>
<dbReference type="GO" id="GO:0016020">
    <property type="term" value="C:membrane"/>
    <property type="evidence" value="ECO:0007669"/>
    <property type="project" value="InterPro"/>
</dbReference>
<sequence length="70" mass="7563">MNGSIDQILKTLKTLRLLSLNARIEAARANEHGAGFSVVAQEMMGLANAGETVTRAIENELARLNDAIRL</sequence>
<keyword evidence="1" id="KW-0807">Transducer</keyword>
<comment type="caution">
    <text evidence="3">The sequence shown here is derived from an EMBL/GenBank/DDBJ whole genome shotgun (WGS) entry which is preliminary data.</text>
</comment>
<dbReference type="InterPro" id="IPR004089">
    <property type="entry name" value="MCPsignal_dom"/>
</dbReference>
<dbReference type="EMBL" id="SIUB01000001">
    <property type="protein sequence ID" value="TBN55334.1"/>
    <property type="molecule type" value="Genomic_DNA"/>
</dbReference>